<feature type="transmembrane region" description="Helical" evidence="1">
    <location>
        <begin position="37"/>
        <end position="56"/>
    </location>
</feature>
<feature type="transmembrane region" description="Helical" evidence="1">
    <location>
        <begin position="12"/>
        <end position="30"/>
    </location>
</feature>
<keyword evidence="1" id="KW-1133">Transmembrane helix</keyword>
<evidence type="ECO:0000313" key="3">
    <source>
        <dbReference type="Proteomes" id="UP000515847"/>
    </source>
</evidence>
<organism evidence="2 3">
    <name type="scientific">Thermanaerosceptrum fracticalcis</name>
    <dbReference type="NCBI Taxonomy" id="1712410"/>
    <lineage>
        <taxon>Bacteria</taxon>
        <taxon>Bacillati</taxon>
        <taxon>Bacillota</taxon>
        <taxon>Clostridia</taxon>
        <taxon>Eubacteriales</taxon>
        <taxon>Peptococcaceae</taxon>
        <taxon>Thermanaerosceptrum</taxon>
    </lineage>
</organism>
<keyword evidence="1" id="KW-0812">Transmembrane</keyword>
<proteinExistence type="predicted"/>
<keyword evidence="1" id="KW-0472">Membrane</keyword>
<name>A0A7G6E4T0_THEFR</name>
<evidence type="ECO:0000313" key="2">
    <source>
        <dbReference type="EMBL" id="QNB47084.1"/>
    </source>
</evidence>
<dbReference type="Proteomes" id="UP000515847">
    <property type="component" value="Chromosome"/>
</dbReference>
<dbReference type="RefSeq" id="WP_034425219.1">
    <property type="nucleotide sequence ID" value="NZ_CP045798.1"/>
</dbReference>
<keyword evidence="3" id="KW-1185">Reference proteome</keyword>
<dbReference type="KEGG" id="tfr:BR63_12670"/>
<gene>
    <name evidence="2" type="ORF">BR63_12670</name>
</gene>
<sequence>MEFTMNHPVLFFLPIVVSFVLHIVISMGLIMEAGAGFYRFFIYYASAAFLVVYLLMFNQGVTLAATRIVIDYPGKNIYLENQYGSVRIPAGNIKGVIVEKQKNQYETVWVISHEQTFYIDRKFSGFINFLPALEALVDLDEPRYAGDALIYPARHVPKNTSLEITRDDNTLKGDTLYYLPWILVMPFFSYKLGIKTWLGTNRYLLLYILTYGLPVMLLSLFFNPSLTVSIFLIFYPVYLLFLSAACIPE</sequence>
<reference evidence="2 3" key="1">
    <citation type="journal article" date="2019" name="Front. Microbiol.">
        <title>Thermoanaerosceptrum fracticalcis gen. nov. sp. nov., a Novel Fumarate-Fermenting Microorganism From a Deep Fractured Carbonate Aquifer of the US Great Basin.</title>
        <authorList>
            <person name="Hamilton-Brehm S.D."/>
            <person name="Stewart L.E."/>
            <person name="Zavarin M."/>
            <person name="Caldwell M."/>
            <person name="Lawson P.A."/>
            <person name="Onstott T.C."/>
            <person name="Grzymski J."/>
            <person name="Neveux I."/>
            <person name="Lollar B.S."/>
            <person name="Russell C.E."/>
            <person name="Moser D.P."/>
        </authorList>
    </citation>
    <scope>NUCLEOTIDE SEQUENCE [LARGE SCALE GENOMIC DNA]</scope>
    <source>
        <strain evidence="2 3">DRI-13</strain>
    </source>
</reference>
<protein>
    <submittedName>
        <fullName evidence="2">Uncharacterized protein</fullName>
    </submittedName>
</protein>
<feature type="transmembrane region" description="Helical" evidence="1">
    <location>
        <begin position="204"/>
        <end position="222"/>
    </location>
</feature>
<evidence type="ECO:0000256" key="1">
    <source>
        <dbReference type="SAM" id="Phobius"/>
    </source>
</evidence>
<feature type="transmembrane region" description="Helical" evidence="1">
    <location>
        <begin position="228"/>
        <end position="247"/>
    </location>
</feature>
<dbReference type="EMBL" id="CP045798">
    <property type="protein sequence ID" value="QNB47084.1"/>
    <property type="molecule type" value="Genomic_DNA"/>
</dbReference>
<dbReference type="AlphaFoldDB" id="A0A7G6E4T0"/>
<accession>A0A7G6E4T0</accession>